<dbReference type="EMBL" id="CP063412">
    <property type="protein sequence ID" value="QSZ37239.1"/>
    <property type="molecule type" value="Genomic_DNA"/>
</dbReference>
<name>A0A8A3PQT8_9HELO</name>
<accession>A0A8A3PQT8</accession>
<gene>
    <name evidence="1" type="ORF">DSL72_009333</name>
</gene>
<proteinExistence type="predicted"/>
<reference evidence="1" key="1">
    <citation type="submission" date="2020-10" db="EMBL/GenBank/DDBJ databases">
        <title>Genome Sequence of Monilinia vaccinii-corymbosi Sheds Light on Mummy Berry Disease Infection of Blueberry and Mating Type.</title>
        <authorList>
            <person name="Yow A.G."/>
            <person name="Zhang Y."/>
            <person name="Bansal K."/>
            <person name="Eacker S.M."/>
            <person name="Sullivan S."/>
            <person name="Liachko I."/>
            <person name="Cubeta M.A."/>
            <person name="Rollins J.A."/>
            <person name="Ashrafi H."/>
        </authorList>
    </citation>
    <scope>NUCLEOTIDE SEQUENCE</scope>
    <source>
        <strain evidence="1">RL-1</strain>
    </source>
</reference>
<evidence type="ECO:0000313" key="1">
    <source>
        <dbReference type="EMBL" id="QSZ37239.1"/>
    </source>
</evidence>
<sequence>MWAMRMTVLKIQVRVFADLAVWIRKNIAVTIVVALLVSSTAQQADSADSSSNQTHAARAVFVLPGINLQPGCAIPLSTFPVLQYLGA</sequence>
<keyword evidence="2" id="KW-1185">Reference proteome</keyword>
<organism evidence="1 2">
    <name type="scientific">Monilinia vaccinii-corymbosi</name>
    <dbReference type="NCBI Taxonomy" id="61207"/>
    <lineage>
        <taxon>Eukaryota</taxon>
        <taxon>Fungi</taxon>
        <taxon>Dikarya</taxon>
        <taxon>Ascomycota</taxon>
        <taxon>Pezizomycotina</taxon>
        <taxon>Leotiomycetes</taxon>
        <taxon>Helotiales</taxon>
        <taxon>Sclerotiniaceae</taxon>
        <taxon>Monilinia</taxon>
    </lineage>
</organism>
<protein>
    <submittedName>
        <fullName evidence="1">Uncharacterized protein</fullName>
    </submittedName>
</protein>
<dbReference type="AlphaFoldDB" id="A0A8A3PQT8"/>
<dbReference type="Proteomes" id="UP000672032">
    <property type="component" value="Chromosome 8"/>
</dbReference>
<evidence type="ECO:0000313" key="2">
    <source>
        <dbReference type="Proteomes" id="UP000672032"/>
    </source>
</evidence>